<dbReference type="Gene3D" id="3.40.50.300">
    <property type="entry name" value="P-loop containing nucleotide triphosphate hydrolases"/>
    <property type="match status" value="1"/>
</dbReference>
<evidence type="ECO:0000259" key="1">
    <source>
        <dbReference type="Pfam" id="PF03796"/>
    </source>
</evidence>
<dbReference type="InterPro" id="IPR007694">
    <property type="entry name" value="DNA_helicase_DnaB-like_C"/>
</dbReference>
<evidence type="ECO:0000313" key="2">
    <source>
        <dbReference type="EMBL" id="GAG19644.1"/>
    </source>
</evidence>
<reference evidence="2" key="1">
    <citation type="journal article" date="2014" name="Front. Microbiol.">
        <title>High frequency of phylogenetically diverse reductive dehalogenase-homologous genes in deep subseafloor sedimentary metagenomes.</title>
        <authorList>
            <person name="Kawai M."/>
            <person name="Futagami T."/>
            <person name="Toyoda A."/>
            <person name="Takaki Y."/>
            <person name="Nishi S."/>
            <person name="Hori S."/>
            <person name="Arai W."/>
            <person name="Tsubouchi T."/>
            <person name="Morono Y."/>
            <person name="Uchiyama I."/>
            <person name="Ito T."/>
            <person name="Fujiyama A."/>
            <person name="Inagaki F."/>
            <person name="Takami H."/>
        </authorList>
    </citation>
    <scope>NUCLEOTIDE SEQUENCE</scope>
    <source>
        <strain evidence="2">Expedition CK06-06</strain>
    </source>
</reference>
<proteinExistence type="predicted"/>
<sequence length="259" mass="28938">TIKLLYQNLMDNQRQMTMESTTSLDFNIDDYSHAVDQIKKKYLDGSRTSTGFSSLDQFFNGGLEPSREYIIAGTSGSGKSTLMTNMIARSALAKNGPPRVNVKGLENKTDIKHVYVYVTMENTADESLMRIYEDVMDVTEADLLLMLKSGEINSDIMKEHINAKMRPNGATIVMKYFPALTISPVDIMGVLDEVISTYGKGTIAALYVDYLDLLTTDSPYDLYRMELAKIVLTLKSMAISYNIPVVTATQLNRGAYRVE</sequence>
<dbReference type="EMBL" id="BARS01034206">
    <property type="protein sequence ID" value="GAG19644.1"/>
    <property type="molecule type" value="Genomic_DNA"/>
</dbReference>
<name>X0VMP2_9ZZZZ</name>
<dbReference type="GO" id="GO:0006260">
    <property type="term" value="P:DNA replication"/>
    <property type="evidence" value="ECO:0007669"/>
    <property type="project" value="InterPro"/>
</dbReference>
<dbReference type="PANTHER" id="PTHR30153">
    <property type="entry name" value="REPLICATIVE DNA HELICASE DNAB"/>
    <property type="match status" value="1"/>
</dbReference>
<organism evidence="2">
    <name type="scientific">marine sediment metagenome</name>
    <dbReference type="NCBI Taxonomy" id="412755"/>
    <lineage>
        <taxon>unclassified sequences</taxon>
        <taxon>metagenomes</taxon>
        <taxon>ecological metagenomes</taxon>
    </lineage>
</organism>
<dbReference type="SUPFAM" id="SSF52540">
    <property type="entry name" value="P-loop containing nucleoside triphosphate hydrolases"/>
    <property type="match status" value="1"/>
</dbReference>
<dbReference type="AlphaFoldDB" id="X0VMP2"/>
<dbReference type="GO" id="GO:0005829">
    <property type="term" value="C:cytosol"/>
    <property type="evidence" value="ECO:0007669"/>
    <property type="project" value="TreeGrafter"/>
</dbReference>
<gene>
    <name evidence="2" type="ORF">S01H1_52883</name>
</gene>
<dbReference type="GO" id="GO:0005524">
    <property type="term" value="F:ATP binding"/>
    <property type="evidence" value="ECO:0007669"/>
    <property type="project" value="InterPro"/>
</dbReference>
<comment type="caution">
    <text evidence="2">The sequence shown here is derived from an EMBL/GenBank/DDBJ whole genome shotgun (WGS) entry which is preliminary data.</text>
</comment>
<dbReference type="InterPro" id="IPR027417">
    <property type="entry name" value="P-loop_NTPase"/>
</dbReference>
<feature type="non-terminal residue" evidence="2">
    <location>
        <position position="259"/>
    </location>
</feature>
<accession>X0VMP2</accession>
<dbReference type="Pfam" id="PF03796">
    <property type="entry name" value="DnaB_C"/>
    <property type="match status" value="1"/>
</dbReference>
<dbReference type="GO" id="GO:0003678">
    <property type="term" value="F:DNA helicase activity"/>
    <property type="evidence" value="ECO:0007669"/>
    <property type="project" value="InterPro"/>
</dbReference>
<feature type="domain" description="SF4 helicase" evidence="1">
    <location>
        <begin position="49"/>
        <end position="255"/>
    </location>
</feature>
<dbReference type="PANTHER" id="PTHR30153:SF2">
    <property type="entry name" value="REPLICATIVE DNA HELICASE"/>
    <property type="match status" value="1"/>
</dbReference>
<feature type="non-terminal residue" evidence="2">
    <location>
        <position position="1"/>
    </location>
</feature>
<protein>
    <recommendedName>
        <fullName evidence="1">SF4 helicase domain-containing protein</fullName>
    </recommendedName>
</protein>